<dbReference type="RefSeq" id="WP_375517869.1">
    <property type="nucleotide sequence ID" value="NZ_JBHILJ010000034.1"/>
</dbReference>
<dbReference type="InterPro" id="IPR012337">
    <property type="entry name" value="RNaseH-like_sf"/>
</dbReference>
<feature type="domain" description="Piwi" evidence="3">
    <location>
        <begin position="364"/>
        <end position="641"/>
    </location>
</feature>
<protein>
    <recommendedName>
        <fullName evidence="2">Protein argonaute</fullName>
    </recommendedName>
</protein>
<evidence type="ECO:0000259" key="3">
    <source>
        <dbReference type="PROSITE" id="PS50822"/>
    </source>
</evidence>
<gene>
    <name evidence="4" type="ORF">ACE5IX_19775</name>
</gene>
<evidence type="ECO:0000256" key="1">
    <source>
        <dbReference type="ARBA" id="ARBA00035012"/>
    </source>
</evidence>
<comment type="caution">
    <text evidence="4">The sequence shown here is derived from an EMBL/GenBank/DDBJ whole genome shotgun (WGS) entry which is preliminary data.</text>
</comment>
<sequence>MSGTFLNYFQVQLNSTSFDIKRIPYAAYKTKDAFLSLKKENLGIEFYRDNDWIYYWPTGGVETEMLGGKEVKINIDERPSLVSSIISQSIALSLRGLNQYKVNKDKYSSIWSIIKETEDLLDNKIPGLMVKREVLLNSFYYYDAGVANFGICISSNTKHEFVWSREEFKKNGIAVEDLKQNDNRIFANKQSISRFLEATGKEKEYETIIAKINNNSENFKIIIRLFEWIKKNISNIEIISDLKIDSVHKVYLPYKNNLLKEEVLPIPQYYFYSEKSGSGKISERIKNLRPYSLENFQSKEIVIGIICLKENEGTVELFLKKIQELLFSVFQLKKVKYDIKLVATNDLNGYSNALYSFDFKAVDLVIVVLSEEHKNLPRKHDPYYFCKAKLLGHEIPTQEVMIHNVKKYNEFILDNMVLNIYAKLGGTPWTIEKEDKLKNELVIGIASTTDDSTKTVLGIAQIFNYNGKYLVSDCTSISTFENYSENLELYLKKYIADFNFGEDSEIRLVFHVYKSASEKHEFKAIYNVVESFPAQKITYSIVHLDFGHNFRIFNNDGKSENKKGSFIKIDDLRGLLTFEPKSTIPLLIYIDRRSTFVDLYYIAKQIYWFSHLSYRSYRAAKKPVTLSYPNLLVNLTEKLKKVEGWDYELLKKMGDKLWFI</sequence>
<dbReference type="PROSITE" id="PS50822">
    <property type="entry name" value="PIWI"/>
    <property type="match status" value="1"/>
</dbReference>
<accession>A0ABV5BWM6</accession>
<proteinExistence type="inferred from homology"/>
<dbReference type="Gene3D" id="3.30.420.10">
    <property type="entry name" value="Ribonuclease H-like superfamily/Ribonuclease H"/>
    <property type="match status" value="1"/>
</dbReference>
<dbReference type="Gene3D" id="3.40.50.2300">
    <property type="match status" value="1"/>
</dbReference>
<comment type="similarity">
    <text evidence="1">Belongs to the argonaute family. Long pAgo subfamily.</text>
</comment>
<dbReference type="Pfam" id="PF02171">
    <property type="entry name" value="Piwi"/>
    <property type="match status" value="1"/>
</dbReference>
<dbReference type="SMART" id="SM00950">
    <property type="entry name" value="Piwi"/>
    <property type="match status" value="1"/>
</dbReference>
<keyword evidence="5" id="KW-1185">Reference proteome</keyword>
<dbReference type="InterPro" id="IPR003165">
    <property type="entry name" value="Piwi"/>
</dbReference>
<dbReference type="InterPro" id="IPR036397">
    <property type="entry name" value="RNaseH_sf"/>
</dbReference>
<organism evidence="4 5">
    <name type="scientific">Leptospira wolffii</name>
    <dbReference type="NCBI Taxonomy" id="409998"/>
    <lineage>
        <taxon>Bacteria</taxon>
        <taxon>Pseudomonadati</taxon>
        <taxon>Spirochaetota</taxon>
        <taxon>Spirochaetia</taxon>
        <taxon>Leptospirales</taxon>
        <taxon>Leptospiraceae</taxon>
        <taxon>Leptospira</taxon>
    </lineage>
</organism>
<name>A0ABV5BWM6_9LEPT</name>
<evidence type="ECO:0000313" key="4">
    <source>
        <dbReference type="EMBL" id="MFB5738759.1"/>
    </source>
</evidence>
<evidence type="ECO:0000256" key="2">
    <source>
        <dbReference type="ARBA" id="ARBA00035032"/>
    </source>
</evidence>
<dbReference type="Proteomes" id="UP001580391">
    <property type="component" value="Unassembled WGS sequence"/>
</dbReference>
<dbReference type="SUPFAM" id="SSF53098">
    <property type="entry name" value="Ribonuclease H-like"/>
    <property type="match status" value="1"/>
</dbReference>
<evidence type="ECO:0000313" key="5">
    <source>
        <dbReference type="Proteomes" id="UP001580391"/>
    </source>
</evidence>
<reference evidence="4 5" key="1">
    <citation type="submission" date="2024-09" db="EMBL/GenBank/DDBJ databases">
        <title>Taxonomic and Genotyping Characterization of Leptospira Strains isolated from Multiple Sources in Colombia highlights the importance of intermediate species.</title>
        <authorList>
            <person name="Torres Higuera L."/>
            <person name="Rojas Tapias D."/>
            <person name="Jimenez Velasquez S."/>
            <person name="Renjifo Ibanez C."/>
        </authorList>
    </citation>
    <scope>NUCLEOTIDE SEQUENCE [LARGE SCALE GENOMIC DNA]</scope>
    <source>
        <strain evidence="4 5">Lep080</strain>
    </source>
</reference>
<dbReference type="EMBL" id="JBHILJ010000034">
    <property type="protein sequence ID" value="MFB5738759.1"/>
    <property type="molecule type" value="Genomic_DNA"/>
</dbReference>